<proteinExistence type="predicted"/>
<dbReference type="EMBL" id="CAKXAJ010025957">
    <property type="protein sequence ID" value="CAH2247282.1"/>
    <property type="molecule type" value="Genomic_DNA"/>
</dbReference>
<accession>A0A8S4S6X2</accession>
<sequence length="99" mass="11838">MERAMFGVSLRDQIRNEEIHRITVIAQQVSKPNWQWAGHIAPRTDVLKWRPRTGKRSPNKVERRHYKRRWKPLETNGPVTWILELTKAPYQAVDVDRLK</sequence>
<organism evidence="1 2">
    <name type="scientific">Pararge aegeria aegeria</name>
    <dbReference type="NCBI Taxonomy" id="348720"/>
    <lineage>
        <taxon>Eukaryota</taxon>
        <taxon>Metazoa</taxon>
        <taxon>Ecdysozoa</taxon>
        <taxon>Arthropoda</taxon>
        <taxon>Hexapoda</taxon>
        <taxon>Insecta</taxon>
        <taxon>Pterygota</taxon>
        <taxon>Neoptera</taxon>
        <taxon>Endopterygota</taxon>
        <taxon>Lepidoptera</taxon>
        <taxon>Glossata</taxon>
        <taxon>Ditrysia</taxon>
        <taxon>Papilionoidea</taxon>
        <taxon>Nymphalidae</taxon>
        <taxon>Satyrinae</taxon>
        <taxon>Satyrini</taxon>
        <taxon>Parargina</taxon>
        <taxon>Pararge</taxon>
    </lineage>
</organism>
<protein>
    <submittedName>
        <fullName evidence="1">Jg15462 protein</fullName>
    </submittedName>
</protein>
<evidence type="ECO:0000313" key="2">
    <source>
        <dbReference type="Proteomes" id="UP000838756"/>
    </source>
</evidence>
<reference evidence="1" key="1">
    <citation type="submission" date="2022-03" db="EMBL/GenBank/DDBJ databases">
        <authorList>
            <person name="Lindestad O."/>
        </authorList>
    </citation>
    <scope>NUCLEOTIDE SEQUENCE</scope>
</reference>
<name>A0A8S4S6X2_9NEOP</name>
<keyword evidence="2" id="KW-1185">Reference proteome</keyword>
<dbReference type="AlphaFoldDB" id="A0A8S4S6X2"/>
<dbReference type="Proteomes" id="UP000838756">
    <property type="component" value="Unassembled WGS sequence"/>
</dbReference>
<dbReference type="OrthoDB" id="407509at2759"/>
<evidence type="ECO:0000313" key="1">
    <source>
        <dbReference type="EMBL" id="CAH2247282.1"/>
    </source>
</evidence>
<comment type="caution">
    <text evidence="1">The sequence shown here is derived from an EMBL/GenBank/DDBJ whole genome shotgun (WGS) entry which is preliminary data.</text>
</comment>
<gene>
    <name evidence="1" type="primary">jg15462</name>
    <name evidence="1" type="ORF">PAEG_LOCUS21540</name>
</gene>